<comment type="caution">
    <text evidence="1">The sequence shown here is derived from an EMBL/GenBank/DDBJ whole genome shotgun (WGS) entry which is preliminary data.</text>
</comment>
<evidence type="ECO:0000313" key="1">
    <source>
        <dbReference type="EMBL" id="KAK7397048.1"/>
    </source>
</evidence>
<organism evidence="1 2">
    <name type="scientific">Psophocarpus tetragonolobus</name>
    <name type="common">Winged bean</name>
    <name type="synonym">Dolichos tetragonolobus</name>
    <dbReference type="NCBI Taxonomy" id="3891"/>
    <lineage>
        <taxon>Eukaryota</taxon>
        <taxon>Viridiplantae</taxon>
        <taxon>Streptophyta</taxon>
        <taxon>Embryophyta</taxon>
        <taxon>Tracheophyta</taxon>
        <taxon>Spermatophyta</taxon>
        <taxon>Magnoliopsida</taxon>
        <taxon>eudicotyledons</taxon>
        <taxon>Gunneridae</taxon>
        <taxon>Pentapetalae</taxon>
        <taxon>rosids</taxon>
        <taxon>fabids</taxon>
        <taxon>Fabales</taxon>
        <taxon>Fabaceae</taxon>
        <taxon>Papilionoideae</taxon>
        <taxon>50 kb inversion clade</taxon>
        <taxon>NPAAA clade</taxon>
        <taxon>indigoferoid/millettioid clade</taxon>
        <taxon>Phaseoleae</taxon>
        <taxon>Psophocarpus</taxon>
    </lineage>
</organism>
<keyword evidence="2" id="KW-1185">Reference proteome</keyword>
<reference evidence="1 2" key="1">
    <citation type="submission" date="2024-01" db="EMBL/GenBank/DDBJ databases">
        <title>The genomes of 5 underutilized Papilionoideae crops provide insights into root nodulation and disease resistanc.</title>
        <authorList>
            <person name="Jiang F."/>
        </authorList>
    </citation>
    <scope>NUCLEOTIDE SEQUENCE [LARGE SCALE GENOMIC DNA]</scope>
    <source>
        <strain evidence="1">DUOXIRENSHENG_FW03</strain>
        <tissue evidence="1">Leaves</tissue>
    </source>
</reference>
<protein>
    <submittedName>
        <fullName evidence="1">Uncharacterized protein</fullName>
    </submittedName>
</protein>
<dbReference type="Proteomes" id="UP001386955">
    <property type="component" value="Unassembled WGS sequence"/>
</dbReference>
<sequence>MRQSSFLHSVSLECMSRLAGSDTRLKYCGIDVFIGDQLGRDVIVLKGRQGGRFPISVNPYPSFTNVLKNLVISLKFNCIFVLYFPL</sequence>
<dbReference type="AlphaFoldDB" id="A0AAN9XLU9"/>
<evidence type="ECO:0000313" key="2">
    <source>
        <dbReference type="Proteomes" id="UP001386955"/>
    </source>
</evidence>
<dbReference type="EMBL" id="JAYMYS010000004">
    <property type="protein sequence ID" value="KAK7397048.1"/>
    <property type="molecule type" value="Genomic_DNA"/>
</dbReference>
<accession>A0AAN9XLU9</accession>
<gene>
    <name evidence="1" type="ORF">VNO78_18215</name>
</gene>
<proteinExistence type="predicted"/>
<name>A0AAN9XLU9_PSOTE</name>